<evidence type="ECO:0000256" key="1">
    <source>
        <dbReference type="SAM" id="Phobius"/>
    </source>
</evidence>
<dbReference type="OrthoDB" id="72437at2"/>
<dbReference type="EMBL" id="LT838272">
    <property type="protein sequence ID" value="SMB99600.1"/>
    <property type="molecule type" value="Genomic_DNA"/>
</dbReference>
<evidence type="ECO:0000313" key="2">
    <source>
        <dbReference type="EMBL" id="SMB99600.1"/>
    </source>
</evidence>
<dbReference type="RefSeq" id="WP_084666655.1">
    <property type="nucleotide sequence ID" value="NZ_LT838272.1"/>
</dbReference>
<feature type="transmembrane region" description="Helical" evidence="1">
    <location>
        <begin position="179"/>
        <end position="202"/>
    </location>
</feature>
<dbReference type="PANTHER" id="PTHR43471:SF1">
    <property type="entry name" value="ABC TRANSPORTER PERMEASE PROTEIN NOSY-RELATED"/>
    <property type="match status" value="1"/>
</dbReference>
<dbReference type="Pfam" id="PF12679">
    <property type="entry name" value="ABC2_membrane_2"/>
    <property type="match status" value="1"/>
</dbReference>
<keyword evidence="1" id="KW-0812">Transmembrane</keyword>
<proteinExistence type="predicted"/>
<dbReference type="GO" id="GO:0005886">
    <property type="term" value="C:plasma membrane"/>
    <property type="evidence" value="ECO:0007669"/>
    <property type="project" value="UniProtKB-SubCell"/>
</dbReference>
<evidence type="ECO:0000313" key="3">
    <source>
        <dbReference type="Proteomes" id="UP000192569"/>
    </source>
</evidence>
<accession>A0A1W1W2A1</accession>
<feature type="transmembrane region" description="Helical" evidence="1">
    <location>
        <begin position="242"/>
        <end position="263"/>
    </location>
</feature>
<feature type="transmembrane region" description="Helical" evidence="1">
    <location>
        <begin position="22"/>
        <end position="49"/>
    </location>
</feature>
<dbReference type="AlphaFoldDB" id="A0A1W1W2A1"/>
<feature type="transmembrane region" description="Helical" evidence="1">
    <location>
        <begin position="139"/>
        <end position="159"/>
    </location>
</feature>
<keyword evidence="1" id="KW-1133">Transmembrane helix</keyword>
<dbReference type="Proteomes" id="UP000192569">
    <property type="component" value="Chromosome I"/>
</dbReference>
<feature type="transmembrane region" description="Helical" evidence="1">
    <location>
        <begin position="214"/>
        <end position="236"/>
    </location>
</feature>
<feature type="transmembrane region" description="Helical" evidence="1">
    <location>
        <begin position="82"/>
        <end position="109"/>
    </location>
</feature>
<dbReference type="GO" id="GO:0140359">
    <property type="term" value="F:ABC-type transporter activity"/>
    <property type="evidence" value="ECO:0007669"/>
    <property type="project" value="InterPro"/>
</dbReference>
<keyword evidence="3" id="KW-1185">Reference proteome</keyword>
<dbReference type="PANTHER" id="PTHR43471">
    <property type="entry name" value="ABC TRANSPORTER PERMEASE"/>
    <property type="match status" value="1"/>
</dbReference>
<organism evidence="2 3">
    <name type="scientific">Thermanaeromonas toyohensis ToBE</name>
    <dbReference type="NCBI Taxonomy" id="698762"/>
    <lineage>
        <taxon>Bacteria</taxon>
        <taxon>Bacillati</taxon>
        <taxon>Bacillota</taxon>
        <taxon>Clostridia</taxon>
        <taxon>Neomoorellales</taxon>
        <taxon>Neomoorellaceae</taxon>
        <taxon>Thermanaeromonas</taxon>
    </lineage>
</organism>
<protein>
    <submittedName>
        <fullName evidence="2">ABC-2 family transporter protein</fullName>
    </submittedName>
</protein>
<reference evidence="2 3" key="1">
    <citation type="submission" date="2017-04" db="EMBL/GenBank/DDBJ databases">
        <authorList>
            <person name="Afonso C.L."/>
            <person name="Miller P.J."/>
            <person name="Scott M.A."/>
            <person name="Spackman E."/>
            <person name="Goraichik I."/>
            <person name="Dimitrov K.M."/>
            <person name="Suarez D.L."/>
            <person name="Swayne D.E."/>
        </authorList>
    </citation>
    <scope>NUCLEOTIDE SEQUENCE [LARGE SCALE GENOMIC DNA]</scope>
    <source>
        <strain evidence="2 3">ToBE</strain>
    </source>
</reference>
<dbReference type="STRING" id="698762.SAMN00808754_2987"/>
<sequence>MNWQILYTIALKDLKEAKQNRAAWMPAVFVPLIFTVLLPLAVVLLPALFPSASSPPLDVLLSKRGLPPFMAEKFAGLNGQQLWVVLITGFFLAPLFLIIPLMFASMVGADSFVGERERQTLEALLYTPLSDGELFLGKVLASIAPALALTWLNFLIYTVVVNAASWQVMGRIWFPTAPWWPLMFWVTPAVATLGTVVTVLISSRVRTFMEAYQLTGSLVILILALVASQVTGVLYLSTGVALLIGLGLWVVDGVLMILAVRTFSRNHLISRI</sequence>
<name>A0A1W1W2A1_9FIRM</name>
<keyword evidence="1" id="KW-0472">Membrane</keyword>
<gene>
    <name evidence="2" type="ORF">SAMN00808754_2987</name>
</gene>